<name>A0A0B7NL85_9FUNG</name>
<feature type="region of interest" description="Disordered" evidence="1">
    <location>
        <begin position="30"/>
        <end position="68"/>
    </location>
</feature>
<evidence type="ECO:0000256" key="1">
    <source>
        <dbReference type="SAM" id="MobiDB-lite"/>
    </source>
</evidence>
<keyword evidence="3" id="KW-1185">Reference proteome</keyword>
<reference evidence="2 3" key="1">
    <citation type="submission" date="2014-09" db="EMBL/GenBank/DDBJ databases">
        <authorList>
            <person name="Ellenberger Sabrina"/>
        </authorList>
    </citation>
    <scope>NUCLEOTIDE SEQUENCE [LARGE SCALE GENOMIC DNA]</scope>
    <source>
        <strain evidence="2 3">CBS 412.66</strain>
    </source>
</reference>
<evidence type="ECO:0000313" key="2">
    <source>
        <dbReference type="EMBL" id="CEP18182.1"/>
    </source>
</evidence>
<feature type="compositionally biased region" description="Basic and acidic residues" evidence="1">
    <location>
        <begin position="53"/>
        <end position="62"/>
    </location>
</feature>
<organism evidence="2 3">
    <name type="scientific">Parasitella parasitica</name>
    <dbReference type="NCBI Taxonomy" id="35722"/>
    <lineage>
        <taxon>Eukaryota</taxon>
        <taxon>Fungi</taxon>
        <taxon>Fungi incertae sedis</taxon>
        <taxon>Mucoromycota</taxon>
        <taxon>Mucoromycotina</taxon>
        <taxon>Mucoromycetes</taxon>
        <taxon>Mucorales</taxon>
        <taxon>Mucorineae</taxon>
        <taxon>Mucoraceae</taxon>
        <taxon>Parasitella</taxon>
    </lineage>
</organism>
<gene>
    <name evidence="2" type="primary">PARPA_12484.1 scaffold 45109</name>
</gene>
<proteinExistence type="predicted"/>
<protein>
    <submittedName>
        <fullName evidence="2">Uncharacterized protein</fullName>
    </submittedName>
</protein>
<dbReference type="AlphaFoldDB" id="A0A0B7NL85"/>
<evidence type="ECO:0000313" key="3">
    <source>
        <dbReference type="Proteomes" id="UP000054107"/>
    </source>
</evidence>
<sequence>MQTWLDKPSSNNSKNTLRFDYTLSYLQPSSSSRQFSKTDNNGFRTLGRGKGKQTFEHHEPHAHTPRPYGSYQFTSIDSNFNAFEDPLDGSEVLDFLSSPTAYSDYVHGKDLIPDSSSYISHRHQMDTQHALSENEKLHYHWTTGLLSAEDVVEYLQNTDYTEDVYGIPIIGQWIKKANEETMQELTETKRTAIERLNMIRHHLIQKANGDPNLAAKNAMEMTKDDWFSSFS</sequence>
<accession>A0A0B7NL85</accession>
<dbReference type="EMBL" id="LN733769">
    <property type="protein sequence ID" value="CEP18182.1"/>
    <property type="molecule type" value="Genomic_DNA"/>
</dbReference>
<dbReference type="Proteomes" id="UP000054107">
    <property type="component" value="Unassembled WGS sequence"/>
</dbReference>
<dbReference type="OrthoDB" id="2351799at2759"/>
<feature type="compositionally biased region" description="Polar residues" evidence="1">
    <location>
        <begin position="30"/>
        <end position="43"/>
    </location>
</feature>